<evidence type="ECO:0000313" key="1">
    <source>
        <dbReference type="EMBL" id="MFD0886171.1"/>
    </source>
</evidence>
<feature type="non-terminal residue" evidence="1">
    <location>
        <position position="1"/>
    </location>
</feature>
<dbReference type="Proteomes" id="UP001597024">
    <property type="component" value="Unassembled WGS sequence"/>
</dbReference>
<dbReference type="EMBL" id="JBHTHX010000534">
    <property type="protein sequence ID" value="MFD0886171.1"/>
    <property type="molecule type" value="Genomic_DNA"/>
</dbReference>
<accession>A0ABW3DSZ8</accession>
<comment type="caution">
    <text evidence="1">The sequence shown here is derived from an EMBL/GenBank/DDBJ whole genome shotgun (WGS) entry which is preliminary data.</text>
</comment>
<sequence>VEGRDPVPVLRSTDVGELVRLAREVSGEVATHARRLLVSYGSCSTSTPIEDLRALGLIEDTVEENV</sequence>
<name>A0ABW3DSZ8_9ACTN</name>
<reference evidence="2" key="1">
    <citation type="journal article" date="2019" name="Int. J. Syst. Evol. Microbiol.">
        <title>The Global Catalogue of Microorganisms (GCM) 10K type strain sequencing project: providing services to taxonomists for standard genome sequencing and annotation.</title>
        <authorList>
            <consortium name="The Broad Institute Genomics Platform"/>
            <consortium name="The Broad Institute Genome Sequencing Center for Infectious Disease"/>
            <person name="Wu L."/>
            <person name="Ma J."/>
        </authorList>
    </citation>
    <scope>NUCLEOTIDE SEQUENCE [LARGE SCALE GENOMIC DNA]</scope>
    <source>
        <strain evidence="2">CCUG 62974</strain>
    </source>
</reference>
<organism evidence="1 2">
    <name type="scientific">Streptosporangium algeriense</name>
    <dbReference type="NCBI Taxonomy" id="1682748"/>
    <lineage>
        <taxon>Bacteria</taxon>
        <taxon>Bacillati</taxon>
        <taxon>Actinomycetota</taxon>
        <taxon>Actinomycetes</taxon>
        <taxon>Streptosporangiales</taxon>
        <taxon>Streptosporangiaceae</taxon>
        <taxon>Streptosporangium</taxon>
    </lineage>
</organism>
<keyword evidence="2" id="KW-1185">Reference proteome</keyword>
<gene>
    <name evidence="1" type="ORF">ACFQ08_16625</name>
</gene>
<evidence type="ECO:0000313" key="2">
    <source>
        <dbReference type="Proteomes" id="UP001597024"/>
    </source>
</evidence>
<protein>
    <submittedName>
        <fullName evidence="1">Uncharacterized protein</fullName>
    </submittedName>
</protein>
<proteinExistence type="predicted"/>